<dbReference type="AlphaFoldDB" id="A3IIC3"/>
<sequence length="30" mass="3624">MSKTHPFFFDKIAVIFFSRSTPYYLQIIII</sequence>
<evidence type="ECO:0000313" key="2">
    <source>
        <dbReference type="Proteomes" id="UP000003781"/>
    </source>
</evidence>
<dbReference type="Proteomes" id="UP000003781">
    <property type="component" value="Unassembled WGS sequence"/>
</dbReference>
<comment type="caution">
    <text evidence="1">The sequence shown here is derived from an EMBL/GenBank/DDBJ whole genome shotgun (WGS) entry which is preliminary data.</text>
</comment>
<protein>
    <submittedName>
        <fullName evidence="1">Uncharacterized protein</fullName>
    </submittedName>
</protein>
<proteinExistence type="predicted"/>
<reference evidence="1 2" key="1">
    <citation type="submission" date="2007-03" db="EMBL/GenBank/DDBJ databases">
        <authorList>
            <person name="Stal L."/>
            <person name="Ferriera S."/>
            <person name="Johnson J."/>
            <person name="Kravitz S."/>
            <person name="Beeson K."/>
            <person name="Sutton G."/>
            <person name="Rogers Y.-H."/>
            <person name="Friedman R."/>
            <person name="Frazier M."/>
            <person name="Venter J.C."/>
        </authorList>
    </citation>
    <scope>NUCLEOTIDE SEQUENCE [LARGE SCALE GENOMIC DNA]</scope>
    <source>
        <strain evidence="1 2">CCY0110</strain>
    </source>
</reference>
<name>A3IIC3_9CHRO</name>
<dbReference type="EMBL" id="AAXW01000002">
    <property type="protein sequence ID" value="EAZ93555.1"/>
    <property type="molecule type" value="Genomic_DNA"/>
</dbReference>
<gene>
    <name evidence="1" type="ORF">CY0110_17207</name>
</gene>
<organism evidence="1 2">
    <name type="scientific">Crocosphaera chwakensis CCY0110</name>
    <dbReference type="NCBI Taxonomy" id="391612"/>
    <lineage>
        <taxon>Bacteria</taxon>
        <taxon>Bacillati</taxon>
        <taxon>Cyanobacteriota</taxon>
        <taxon>Cyanophyceae</taxon>
        <taxon>Oscillatoriophycideae</taxon>
        <taxon>Chroococcales</taxon>
        <taxon>Aphanothecaceae</taxon>
        <taxon>Crocosphaera</taxon>
        <taxon>Crocosphaera chwakensis</taxon>
    </lineage>
</organism>
<keyword evidence="2" id="KW-1185">Reference proteome</keyword>
<evidence type="ECO:0000313" key="1">
    <source>
        <dbReference type="EMBL" id="EAZ93555.1"/>
    </source>
</evidence>
<accession>A3IIC3</accession>